<reference evidence="3" key="1">
    <citation type="journal article" date="2019" name="Int. J. Syst. Evol. Microbiol.">
        <title>The Global Catalogue of Microorganisms (GCM) 10K type strain sequencing project: providing services to taxonomists for standard genome sequencing and annotation.</title>
        <authorList>
            <consortium name="The Broad Institute Genomics Platform"/>
            <consortium name="The Broad Institute Genome Sequencing Center for Infectious Disease"/>
            <person name="Wu L."/>
            <person name="Ma J."/>
        </authorList>
    </citation>
    <scope>NUCLEOTIDE SEQUENCE [LARGE SCALE GENOMIC DNA]</scope>
    <source>
        <strain evidence="3">JCM 16548</strain>
    </source>
</reference>
<name>A0ABP7CVF6_9ACTN</name>
<comment type="caution">
    <text evidence="2">The sequence shown here is derived from an EMBL/GenBank/DDBJ whole genome shotgun (WGS) entry which is preliminary data.</text>
</comment>
<evidence type="ECO:0008006" key="4">
    <source>
        <dbReference type="Google" id="ProtNLM"/>
    </source>
</evidence>
<keyword evidence="3" id="KW-1185">Reference proteome</keyword>
<gene>
    <name evidence="2" type="ORF">GCM10022204_08550</name>
</gene>
<proteinExistence type="predicted"/>
<feature type="region of interest" description="Disordered" evidence="1">
    <location>
        <begin position="1"/>
        <end position="77"/>
    </location>
</feature>
<sequence>MSVGEVDERTHPLGAQQDVGVDGHGVPFESEAGESAERPETWVSERSAMVLEPSGLGLGPRQRDALDDLLLGDDEDD</sequence>
<accession>A0ABP7CVF6</accession>
<feature type="compositionally biased region" description="Basic and acidic residues" evidence="1">
    <location>
        <begin position="1"/>
        <end position="11"/>
    </location>
</feature>
<organism evidence="2 3">
    <name type="scientific">Microlunatus aurantiacus</name>
    <dbReference type="NCBI Taxonomy" id="446786"/>
    <lineage>
        <taxon>Bacteria</taxon>
        <taxon>Bacillati</taxon>
        <taxon>Actinomycetota</taxon>
        <taxon>Actinomycetes</taxon>
        <taxon>Propionibacteriales</taxon>
        <taxon>Propionibacteriaceae</taxon>
        <taxon>Microlunatus</taxon>
    </lineage>
</organism>
<evidence type="ECO:0000256" key="1">
    <source>
        <dbReference type="SAM" id="MobiDB-lite"/>
    </source>
</evidence>
<dbReference type="EMBL" id="BAAAYX010000002">
    <property type="protein sequence ID" value="GAA3695069.1"/>
    <property type="molecule type" value="Genomic_DNA"/>
</dbReference>
<dbReference type="Proteomes" id="UP001500051">
    <property type="component" value="Unassembled WGS sequence"/>
</dbReference>
<evidence type="ECO:0000313" key="2">
    <source>
        <dbReference type="EMBL" id="GAA3695069.1"/>
    </source>
</evidence>
<evidence type="ECO:0000313" key="3">
    <source>
        <dbReference type="Proteomes" id="UP001500051"/>
    </source>
</evidence>
<protein>
    <recommendedName>
        <fullName evidence="4">DUF5709 domain-containing protein</fullName>
    </recommendedName>
</protein>